<evidence type="ECO:0000256" key="7">
    <source>
        <dbReference type="SAM" id="Phobius"/>
    </source>
</evidence>
<protein>
    <recommendedName>
        <fullName evidence="2">Cell shape-determining protein MreC</fullName>
    </recommendedName>
    <alternativeName>
        <fullName evidence="4">Cell shape protein MreC</fullName>
    </alternativeName>
</protein>
<evidence type="ECO:0000256" key="1">
    <source>
        <dbReference type="ARBA" id="ARBA00009369"/>
    </source>
</evidence>
<keyword evidence="3" id="KW-0133">Cell shape</keyword>
<keyword evidence="7" id="KW-0472">Membrane</keyword>
<gene>
    <name evidence="9" type="primary">mreC</name>
    <name evidence="9" type="ORF">IAA52_05760</name>
</gene>
<feature type="transmembrane region" description="Helical" evidence="7">
    <location>
        <begin position="29"/>
        <end position="48"/>
    </location>
</feature>
<reference evidence="9" key="1">
    <citation type="submission" date="2020-10" db="EMBL/GenBank/DDBJ databases">
        <authorList>
            <person name="Gilroy R."/>
        </authorList>
    </citation>
    <scope>NUCLEOTIDE SEQUENCE</scope>
    <source>
        <strain evidence="9">ChiSjej6B24-2974</strain>
    </source>
</reference>
<accession>A0A9D0ZLV8</accession>
<dbReference type="EMBL" id="DVFZ01000055">
    <property type="protein sequence ID" value="HIQ82592.1"/>
    <property type="molecule type" value="Genomic_DNA"/>
</dbReference>
<dbReference type="GO" id="GO:0005886">
    <property type="term" value="C:plasma membrane"/>
    <property type="evidence" value="ECO:0007669"/>
    <property type="project" value="TreeGrafter"/>
</dbReference>
<feature type="compositionally biased region" description="Acidic residues" evidence="6">
    <location>
        <begin position="356"/>
        <end position="365"/>
    </location>
</feature>
<proteinExistence type="inferred from homology"/>
<dbReference type="GO" id="GO:0008360">
    <property type="term" value="P:regulation of cell shape"/>
    <property type="evidence" value="ECO:0007669"/>
    <property type="project" value="UniProtKB-KW"/>
</dbReference>
<dbReference type="Gene3D" id="2.40.10.350">
    <property type="entry name" value="Rod shape-determining protein MreC, domain 2"/>
    <property type="match status" value="1"/>
</dbReference>
<dbReference type="Pfam" id="PF04085">
    <property type="entry name" value="MreC"/>
    <property type="match status" value="1"/>
</dbReference>
<dbReference type="InterPro" id="IPR055342">
    <property type="entry name" value="MreC_beta-barrel_core"/>
</dbReference>
<comment type="similarity">
    <text evidence="1">Belongs to the MreC family.</text>
</comment>
<sequence length="365" mass="39528">MAKKSTGRAYSKAQVEKRRRARSGRIRRWLFVVAVLAVVVAAIFFLVLRGGEGTSVGENAIGSALSPIQNAFSSATKWVRDLFQGWRDYDDLQASYDDLFLENQQLSLELQSAEEALAENERLLGLLDAQNRYESLDPVYAKVIARDPGQWFDTFSVNRGTNDGVSVGMAVVTGDGLVGRVYEVGLNYAKVLTIIDSRSAVSCLIERTRDNGVMRGQITSTSETPECYVYYVQNIANIVPGDTLITSGTDSLYPKGLTVGTVTAVSRGTDSAGGYVIAMPSADFQHIEEVLILRTVVETDQEQGLPVVATPTPVPVPTSTPAPSDAVADVPEEDSDIFQYPTAIPSGATESPTFEELPEDIWADG</sequence>
<dbReference type="NCBIfam" id="TIGR00219">
    <property type="entry name" value="mreC"/>
    <property type="match status" value="1"/>
</dbReference>
<dbReference type="AlphaFoldDB" id="A0A9D0ZLV8"/>
<dbReference type="InterPro" id="IPR042177">
    <property type="entry name" value="Cell/Rod_1"/>
</dbReference>
<comment type="caution">
    <text evidence="9">The sequence shown here is derived from an EMBL/GenBank/DDBJ whole genome shotgun (WGS) entry which is preliminary data.</text>
</comment>
<dbReference type="InterPro" id="IPR007221">
    <property type="entry name" value="MreC"/>
</dbReference>
<keyword evidence="7" id="KW-0812">Transmembrane</keyword>
<dbReference type="Proteomes" id="UP000824260">
    <property type="component" value="Unassembled WGS sequence"/>
</dbReference>
<feature type="region of interest" description="Disordered" evidence="6">
    <location>
        <begin position="307"/>
        <end position="329"/>
    </location>
</feature>
<feature type="domain" description="Rod shape-determining protein MreC beta-barrel core" evidence="8">
    <location>
        <begin position="143"/>
        <end position="293"/>
    </location>
</feature>
<dbReference type="PANTHER" id="PTHR34138:SF1">
    <property type="entry name" value="CELL SHAPE-DETERMINING PROTEIN MREC"/>
    <property type="match status" value="1"/>
</dbReference>
<evidence type="ECO:0000313" key="9">
    <source>
        <dbReference type="EMBL" id="HIQ82592.1"/>
    </source>
</evidence>
<reference evidence="9" key="2">
    <citation type="journal article" date="2021" name="PeerJ">
        <title>Extensive microbial diversity within the chicken gut microbiome revealed by metagenomics and culture.</title>
        <authorList>
            <person name="Gilroy R."/>
            <person name="Ravi A."/>
            <person name="Getino M."/>
            <person name="Pursley I."/>
            <person name="Horton D.L."/>
            <person name="Alikhan N.F."/>
            <person name="Baker D."/>
            <person name="Gharbi K."/>
            <person name="Hall N."/>
            <person name="Watson M."/>
            <person name="Adriaenssens E.M."/>
            <person name="Foster-Nyarko E."/>
            <person name="Jarju S."/>
            <person name="Secka A."/>
            <person name="Antonio M."/>
            <person name="Oren A."/>
            <person name="Chaudhuri R.R."/>
            <person name="La Ragione R."/>
            <person name="Hildebrand F."/>
            <person name="Pallen M.J."/>
        </authorList>
    </citation>
    <scope>NUCLEOTIDE SEQUENCE</scope>
    <source>
        <strain evidence="9">ChiSjej6B24-2974</strain>
    </source>
</reference>
<evidence type="ECO:0000256" key="4">
    <source>
        <dbReference type="ARBA" id="ARBA00032089"/>
    </source>
</evidence>
<evidence type="ECO:0000256" key="6">
    <source>
        <dbReference type="SAM" id="MobiDB-lite"/>
    </source>
</evidence>
<feature type="region of interest" description="Disordered" evidence="6">
    <location>
        <begin position="342"/>
        <end position="365"/>
    </location>
</feature>
<evidence type="ECO:0000256" key="3">
    <source>
        <dbReference type="ARBA" id="ARBA00022960"/>
    </source>
</evidence>
<organism evidence="9 10">
    <name type="scientific">Candidatus Pullichristensenella stercorigallinarum</name>
    <dbReference type="NCBI Taxonomy" id="2840909"/>
    <lineage>
        <taxon>Bacteria</taxon>
        <taxon>Bacillati</taxon>
        <taxon>Bacillota</taxon>
        <taxon>Clostridia</taxon>
        <taxon>Candidatus Pullichristensenella</taxon>
    </lineage>
</organism>
<evidence type="ECO:0000256" key="2">
    <source>
        <dbReference type="ARBA" id="ARBA00013855"/>
    </source>
</evidence>
<evidence type="ECO:0000256" key="5">
    <source>
        <dbReference type="SAM" id="Coils"/>
    </source>
</evidence>
<feature type="coiled-coil region" evidence="5">
    <location>
        <begin position="89"/>
        <end position="130"/>
    </location>
</feature>
<name>A0A9D0ZLV8_9FIRM</name>
<keyword evidence="5" id="KW-0175">Coiled coil</keyword>
<dbReference type="PANTHER" id="PTHR34138">
    <property type="entry name" value="CELL SHAPE-DETERMINING PROTEIN MREC"/>
    <property type="match status" value="1"/>
</dbReference>
<evidence type="ECO:0000313" key="10">
    <source>
        <dbReference type="Proteomes" id="UP000824260"/>
    </source>
</evidence>
<keyword evidence="7" id="KW-1133">Transmembrane helix</keyword>
<dbReference type="Gene3D" id="2.40.10.340">
    <property type="entry name" value="Rod shape-determining protein MreC, domain 1"/>
    <property type="match status" value="1"/>
</dbReference>
<evidence type="ECO:0000259" key="8">
    <source>
        <dbReference type="Pfam" id="PF04085"/>
    </source>
</evidence>
<dbReference type="InterPro" id="IPR042175">
    <property type="entry name" value="Cell/Rod_MreC_2"/>
</dbReference>